<dbReference type="Proteomes" id="UP001164746">
    <property type="component" value="Chromosome 13"/>
</dbReference>
<sequence>GNSFNCLSFPQVYVLPALAVGQLLLPSGRTVDKVLLADCKYDSRDNSYSMTLSIRFNGDPVSRLQVLSSSTYNDANVVACAYEGTVAPDSSVLIKSKYSLSNANANENQCGGRTNVENGVPNGAIWSVLPRENIINTRTDMDIIYNVICRFPQSHGGNLVPAGGVISVFEDDQGTDSVRQRPESLLAVLARRQGSTAFSQQVSEVGVGDQVILRAQTKVKDVGFRCANNVFSDLVGGFGHSESDFLASVTPNFRWFSTKTNPFVLTNDDPPNHFYRLSCYVGYCHTLFDPKCIDFCAYNRQNGRRRRRQTFGEQYDQLFTVIQVYSNDTATVEPPVSPQPQKSLDTLVIAVSASVAGLVLFAALGIVLFLCCYRRGSHERWEAASDISSRQNLPRNLAYDHMKTPKF</sequence>
<keyword evidence="1" id="KW-0472">Membrane</keyword>
<dbReference type="EMBL" id="CP111024">
    <property type="protein sequence ID" value="WAR23593.1"/>
    <property type="molecule type" value="Genomic_DNA"/>
</dbReference>
<evidence type="ECO:0000313" key="3">
    <source>
        <dbReference type="Proteomes" id="UP001164746"/>
    </source>
</evidence>
<proteinExistence type="predicted"/>
<evidence type="ECO:0008006" key="4">
    <source>
        <dbReference type="Google" id="ProtNLM"/>
    </source>
</evidence>
<protein>
    <recommendedName>
        <fullName evidence="4">ZP domain-containing protein</fullName>
    </recommendedName>
</protein>
<feature type="non-terminal residue" evidence="2">
    <location>
        <position position="1"/>
    </location>
</feature>
<reference evidence="2" key="1">
    <citation type="submission" date="2022-11" db="EMBL/GenBank/DDBJ databases">
        <title>Centuries of genome instability and evolution in soft-shell clam transmissible cancer (bioRxiv).</title>
        <authorList>
            <person name="Hart S.F.M."/>
            <person name="Yonemitsu M.A."/>
            <person name="Giersch R.M."/>
            <person name="Beal B.F."/>
            <person name="Arriagada G."/>
            <person name="Davis B.W."/>
            <person name="Ostrander E.A."/>
            <person name="Goff S.P."/>
            <person name="Metzger M.J."/>
        </authorList>
    </citation>
    <scope>NUCLEOTIDE SEQUENCE</scope>
    <source>
        <strain evidence="2">MELC-2E11</strain>
        <tissue evidence="2">Siphon/mantle</tissue>
    </source>
</reference>
<keyword evidence="1" id="KW-1133">Transmembrane helix</keyword>
<organism evidence="2 3">
    <name type="scientific">Mya arenaria</name>
    <name type="common">Soft-shell clam</name>
    <dbReference type="NCBI Taxonomy" id="6604"/>
    <lineage>
        <taxon>Eukaryota</taxon>
        <taxon>Metazoa</taxon>
        <taxon>Spiralia</taxon>
        <taxon>Lophotrochozoa</taxon>
        <taxon>Mollusca</taxon>
        <taxon>Bivalvia</taxon>
        <taxon>Autobranchia</taxon>
        <taxon>Heteroconchia</taxon>
        <taxon>Euheterodonta</taxon>
        <taxon>Imparidentia</taxon>
        <taxon>Neoheterodontei</taxon>
        <taxon>Myida</taxon>
        <taxon>Myoidea</taxon>
        <taxon>Myidae</taxon>
        <taxon>Mya</taxon>
    </lineage>
</organism>
<evidence type="ECO:0000256" key="1">
    <source>
        <dbReference type="SAM" id="Phobius"/>
    </source>
</evidence>
<accession>A0ABY7FN01</accession>
<evidence type="ECO:0000313" key="2">
    <source>
        <dbReference type="EMBL" id="WAR23593.1"/>
    </source>
</evidence>
<gene>
    <name evidence="2" type="ORF">MAR_037262</name>
</gene>
<keyword evidence="3" id="KW-1185">Reference proteome</keyword>
<keyword evidence="1" id="KW-0812">Transmembrane</keyword>
<name>A0ABY7FN01_MYAAR</name>
<feature type="transmembrane region" description="Helical" evidence="1">
    <location>
        <begin position="347"/>
        <end position="371"/>
    </location>
</feature>